<sequence>MKQTLFVTGTDTDAGKTIVSCGLLARAKLDGLTTAAIKPIASGCEQTDEGLRNSDALALQAAVTMTLPYEQINPVALEPAIAPHIALQESQRRVSAEQLAGYCRGVMMKGADFTLIEGAGGWRVPLSPREMYSSVPKKLEVPVILVVGMKLGCINHAVLTAEAIFKDGLKLAGWVANRAEADMSRFEENLTALKGLMPAPCLGVVPHLDEPTPENVASYLTLPKF</sequence>
<comment type="catalytic activity">
    <reaction evidence="8">
        <text>(7R,8S)-7,8-diammoniononanoate + CO2 + ATP = (4R,5S)-dethiobiotin + ADP + phosphate + 3 H(+)</text>
        <dbReference type="Rhea" id="RHEA:15805"/>
        <dbReference type="ChEBI" id="CHEBI:15378"/>
        <dbReference type="ChEBI" id="CHEBI:16526"/>
        <dbReference type="ChEBI" id="CHEBI:30616"/>
        <dbReference type="ChEBI" id="CHEBI:43474"/>
        <dbReference type="ChEBI" id="CHEBI:149469"/>
        <dbReference type="ChEBI" id="CHEBI:149473"/>
        <dbReference type="ChEBI" id="CHEBI:456216"/>
        <dbReference type="EC" id="6.3.3.3"/>
    </reaction>
</comment>
<evidence type="ECO:0000256" key="7">
    <source>
        <dbReference type="ARBA" id="ARBA00022842"/>
    </source>
</evidence>
<keyword evidence="6 8" id="KW-0067">ATP-binding</keyword>
<dbReference type="Gene3D" id="3.40.50.300">
    <property type="entry name" value="P-loop containing nucleotide triphosphate hydrolases"/>
    <property type="match status" value="1"/>
</dbReference>
<feature type="binding site" evidence="8">
    <location>
        <begin position="13"/>
        <end position="18"/>
    </location>
    <ligand>
        <name>ATP</name>
        <dbReference type="ChEBI" id="CHEBI:30616"/>
    </ligand>
</feature>
<dbReference type="PANTHER" id="PTHR43210:SF5">
    <property type="entry name" value="DETHIOBIOTIN SYNTHETASE"/>
    <property type="match status" value="1"/>
</dbReference>
<proteinExistence type="inferred from homology"/>
<gene>
    <name evidence="9" type="primary">bioD1</name>
    <name evidence="8" type="synonym">bioD</name>
    <name evidence="9" type="ORF">EHSB41UT_01879</name>
</gene>
<keyword evidence="4 8" id="KW-0547">Nucleotide-binding</keyword>
<feature type="binding site" evidence="8">
    <location>
        <position position="117"/>
    </location>
    <ligand>
        <name>Mg(2+)</name>
        <dbReference type="ChEBI" id="CHEBI:18420"/>
    </ligand>
</feature>
<organism evidence="9 10">
    <name type="scientific">Parendozoicomonas haliclonae</name>
    <dbReference type="NCBI Taxonomy" id="1960125"/>
    <lineage>
        <taxon>Bacteria</taxon>
        <taxon>Pseudomonadati</taxon>
        <taxon>Pseudomonadota</taxon>
        <taxon>Gammaproteobacteria</taxon>
        <taxon>Oceanospirillales</taxon>
        <taxon>Endozoicomonadaceae</taxon>
        <taxon>Parendozoicomonas</taxon>
    </lineage>
</organism>
<comment type="cofactor">
    <cofactor evidence="8">
        <name>Mg(2+)</name>
        <dbReference type="ChEBI" id="CHEBI:18420"/>
    </cofactor>
</comment>
<evidence type="ECO:0000256" key="8">
    <source>
        <dbReference type="HAMAP-Rule" id="MF_00336"/>
    </source>
</evidence>
<dbReference type="GO" id="GO:0000287">
    <property type="term" value="F:magnesium ion binding"/>
    <property type="evidence" value="ECO:0007669"/>
    <property type="project" value="UniProtKB-UniRule"/>
</dbReference>
<dbReference type="RefSeq" id="WP_087109169.1">
    <property type="nucleotide sequence ID" value="NZ_CBCSCN010000002.1"/>
</dbReference>
<feature type="binding site" evidence="8">
    <location>
        <position position="55"/>
    </location>
    <ligand>
        <name>ATP</name>
        <dbReference type="ChEBI" id="CHEBI:30616"/>
    </ligand>
</feature>
<feature type="binding site" evidence="8">
    <location>
        <position position="42"/>
    </location>
    <ligand>
        <name>substrate</name>
    </ligand>
</feature>
<keyword evidence="7 8" id="KW-0460">Magnesium</keyword>
<evidence type="ECO:0000256" key="5">
    <source>
        <dbReference type="ARBA" id="ARBA00022756"/>
    </source>
</evidence>
<evidence type="ECO:0000313" key="9">
    <source>
        <dbReference type="EMBL" id="SMA45291.1"/>
    </source>
</evidence>
<dbReference type="InterPro" id="IPR004472">
    <property type="entry name" value="DTB_synth_BioD"/>
</dbReference>
<dbReference type="NCBIfam" id="TIGR00347">
    <property type="entry name" value="bioD"/>
    <property type="match status" value="1"/>
</dbReference>
<dbReference type="CDD" id="cd03109">
    <property type="entry name" value="DTBS"/>
    <property type="match status" value="1"/>
</dbReference>
<dbReference type="GO" id="GO:0005829">
    <property type="term" value="C:cytosol"/>
    <property type="evidence" value="ECO:0007669"/>
    <property type="project" value="TreeGrafter"/>
</dbReference>
<dbReference type="EMBL" id="FWPT01000004">
    <property type="protein sequence ID" value="SMA45291.1"/>
    <property type="molecule type" value="Genomic_DNA"/>
</dbReference>
<keyword evidence="1 8" id="KW-0963">Cytoplasm</keyword>
<dbReference type="SUPFAM" id="SSF52540">
    <property type="entry name" value="P-loop containing nucleoside triphosphate hydrolases"/>
    <property type="match status" value="1"/>
</dbReference>
<feature type="binding site" evidence="8">
    <location>
        <position position="17"/>
    </location>
    <ligand>
        <name>Mg(2+)</name>
        <dbReference type="ChEBI" id="CHEBI:18420"/>
    </ligand>
</feature>
<comment type="caution">
    <text evidence="8">Lacks conserved residue(s) required for the propagation of feature annotation.</text>
</comment>
<feature type="binding site" evidence="8">
    <location>
        <position position="55"/>
    </location>
    <ligand>
        <name>Mg(2+)</name>
        <dbReference type="ChEBI" id="CHEBI:18420"/>
    </ligand>
</feature>
<dbReference type="GO" id="GO:0042803">
    <property type="term" value="F:protein homodimerization activity"/>
    <property type="evidence" value="ECO:0007669"/>
    <property type="project" value="UniProtKB-ARBA"/>
</dbReference>
<comment type="function">
    <text evidence="8">Catalyzes a mechanistically unusual reaction, the ATP-dependent insertion of CO2 between the N7 and N8 nitrogen atoms of 7,8-diaminopelargonic acid (DAPA, also called 7,8-diammoniononanoate) to form a ureido ring.</text>
</comment>
<evidence type="ECO:0000256" key="4">
    <source>
        <dbReference type="ARBA" id="ARBA00022741"/>
    </source>
</evidence>
<comment type="subcellular location">
    <subcellularLocation>
        <location evidence="8">Cytoplasm</location>
    </subcellularLocation>
</comment>
<evidence type="ECO:0000256" key="2">
    <source>
        <dbReference type="ARBA" id="ARBA00022598"/>
    </source>
</evidence>
<comment type="subunit">
    <text evidence="8">Homodimer.</text>
</comment>
<dbReference type="UniPathway" id="UPA00078">
    <property type="reaction ID" value="UER00161"/>
</dbReference>
<keyword evidence="2 8" id="KW-0436">Ligase</keyword>
<name>A0A1X7AIN7_9GAMM</name>
<feature type="binding site" evidence="8">
    <location>
        <begin position="206"/>
        <end position="208"/>
    </location>
    <ligand>
        <name>ATP</name>
        <dbReference type="ChEBI" id="CHEBI:30616"/>
    </ligand>
</feature>
<evidence type="ECO:0000256" key="1">
    <source>
        <dbReference type="ARBA" id="ARBA00022490"/>
    </source>
</evidence>
<evidence type="ECO:0000256" key="6">
    <source>
        <dbReference type="ARBA" id="ARBA00022840"/>
    </source>
</evidence>
<evidence type="ECO:0000256" key="3">
    <source>
        <dbReference type="ARBA" id="ARBA00022723"/>
    </source>
</evidence>
<dbReference type="InterPro" id="IPR027417">
    <property type="entry name" value="P-loop_NTPase"/>
</dbReference>
<accession>A0A1X7AIN7</accession>
<dbReference type="FunFam" id="3.40.50.300:FF:000292">
    <property type="entry name" value="ATP-dependent dethiobiotin synthetase BioD"/>
    <property type="match status" value="1"/>
</dbReference>
<keyword evidence="3 8" id="KW-0479">Metal-binding</keyword>
<dbReference type="HAMAP" id="MF_00336">
    <property type="entry name" value="BioD"/>
    <property type="match status" value="1"/>
</dbReference>
<evidence type="ECO:0000313" key="10">
    <source>
        <dbReference type="Proteomes" id="UP000196573"/>
    </source>
</evidence>
<feature type="binding site" evidence="8">
    <location>
        <begin position="177"/>
        <end position="178"/>
    </location>
    <ligand>
        <name>ATP</name>
        <dbReference type="ChEBI" id="CHEBI:30616"/>
    </ligand>
</feature>
<dbReference type="Proteomes" id="UP000196573">
    <property type="component" value="Unassembled WGS sequence"/>
</dbReference>
<feature type="binding site" evidence="8">
    <location>
        <begin position="117"/>
        <end position="120"/>
    </location>
    <ligand>
        <name>ATP</name>
        <dbReference type="ChEBI" id="CHEBI:30616"/>
    </ligand>
</feature>
<dbReference type="GO" id="GO:0005524">
    <property type="term" value="F:ATP binding"/>
    <property type="evidence" value="ECO:0007669"/>
    <property type="project" value="UniProtKB-UniRule"/>
</dbReference>
<comment type="pathway">
    <text evidence="8">Cofactor biosynthesis; biotin biosynthesis; biotin from 7,8-diaminononanoate: step 1/2.</text>
</comment>
<protein>
    <recommendedName>
        <fullName evidence="8">ATP-dependent dethiobiotin synthetase BioD</fullName>
        <ecNumber evidence="8">6.3.3.3</ecNumber>
    </recommendedName>
    <alternativeName>
        <fullName evidence="8">DTB synthetase</fullName>
        <shortName evidence="8">DTBS</shortName>
    </alternativeName>
    <alternativeName>
        <fullName evidence="8">Dethiobiotin synthase</fullName>
    </alternativeName>
</protein>
<dbReference type="EC" id="6.3.3.3" evidence="8"/>
<feature type="active site" evidence="8">
    <location>
        <position position="38"/>
    </location>
</feature>
<dbReference type="PIRSF" id="PIRSF006755">
    <property type="entry name" value="DTB_synth"/>
    <property type="match status" value="1"/>
</dbReference>
<dbReference type="AlphaFoldDB" id="A0A1X7AIN7"/>
<dbReference type="PANTHER" id="PTHR43210">
    <property type="entry name" value="DETHIOBIOTIN SYNTHETASE"/>
    <property type="match status" value="1"/>
</dbReference>
<keyword evidence="10" id="KW-1185">Reference proteome</keyword>
<keyword evidence="5 8" id="KW-0093">Biotin biosynthesis</keyword>
<reference evidence="9 10" key="1">
    <citation type="submission" date="2017-03" db="EMBL/GenBank/DDBJ databases">
        <authorList>
            <person name="Afonso C.L."/>
            <person name="Miller P.J."/>
            <person name="Scott M.A."/>
            <person name="Spackman E."/>
            <person name="Goraichik I."/>
            <person name="Dimitrov K.M."/>
            <person name="Suarez D.L."/>
            <person name="Swayne D.E."/>
        </authorList>
    </citation>
    <scope>NUCLEOTIDE SEQUENCE [LARGE SCALE GENOMIC DNA]</scope>
    <source>
        <strain evidence="9">SB41UT1</strain>
    </source>
</reference>
<dbReference type="Pfam" id="PF13500">
    <property type="entry name" value="AAA_26"/>
    <property type="match status" value="1"/>
</dbReference>
<dbReference type="OrthoDB" id="9802097at2"/>
<dbReference type="GO" id="GO:0004141">
    <property type="term" value="F:dethiobiotin synthase activity"/>
    <property type="evidence" value="ECO:0007669"/>
    <property type="project" value="UniProtKB-UniRule"/>
</dbReference>
<comment type="similarity">
    <text evidence="8">Belongs to the dethiobiotin synthetase family.</text>
</comment>
<dbReference type="GO" id="GO:0009102">
    <property type="term" value="P:biotin biosynthetic process"/>
    <property type="evidence" value="ECO:0007669"/>
    <property type="project" value="UniProtKB-UniRule"/>
</dbReference>